<dbReference type="CDD" id="cd07262">
    <property type="entry name" value="VOC_like"/>
    <property type="match status" value="1"/>
</dbReference>
<feature type="domain" description="VOC" evidence="1">
    <location>
        <begin position="1"/>
        <end position="122"/>
    </location>
</feature>
<dbReference type="EMBL" id="CP102774">
    <property type="protein sequence ID" value="UZF88996.1"/>
    <property type="molecule type" value="Genomic_DNA"/>
</dbReference>
<evidence type="ECO:0000313" key="2">
    <source>
        <dbReference type="EMBL" id="UZF88996.1"/>
    </source>
</evidence>
<reference evidence="2" key="1">
    <citation type="submission" date="2022-08" db="EMBL/GenBank/DDBJ databases">
        <title>Complete Genome Sequences of 2 Bosea sp. soil isolates.</title>
        <authorList>
            <person name="Alvarez Arevalo M."/>
            <person name="Sterndorff E.B."/>
            <person name="Faurdal D."/>
            <person name="Joergensen T.S."/>
            <person name="Weber T."/>
        </authorList>
    </citation>
    <scope>NUCLEOTIDE SEQUENCE</scope>
    <source>
        <strain evidence="2">NBC_00436</strain>
    </source>
</reference>
<dbReference type="InterPro" id="IPR037523">
    <property type="entry name" value="VOC_core"/>
</dbReference>
<dbReference type="Gene3D" id="3.10.180.10">
    <property type="entry name" value="2,3-Dihydroxybiphenyl 1,2-Dioxygenase, domain 1"/>
    <property type="match status" value="1"/>
</dbReference>
<dbReference type="InterPro" id="IPR004360">
    <property type="entry name" value="Glyas_Fos-R_dOase_dom"/>
</dbReference>
<dbReference type="PANTHER" id="PTHR35006:SF4">
    <property type="entry name" value="BLR7706 PROTEIN"/>
    <property type="match status" value="1"/>
</dbReference>
<gene>
    <name evidence="2" type="ORF">NWE54_09515</name>
</gene>
<dbReference type="InterPro" id="IPR029068">
    <property type="entry name" value="Glyas_Bleomycin-R_OHBP_Dase"/>
</dbReference>
<organism evidence="2">
    <name type="scientific">Bosea sp. NBC_00436</name>
    <dbReference type="NCBI Taxonomy" id="2969620"/>
    <lineage>
        <taxon>Bacteria</taxon>
        <taxon>Pseudomonadati</taxon>
        <taxon>Pseudomonadota</taxon>
        <taxon>Alphaproteobacteria</taxon>
        <taxon>Hyphomicrobiales</taxon>
        <taxon>Boseaceae</taxon>
        <taxon>Bosea</taxon>
    </lineage>
</organism>
<dbReference type="PANTHER" id="PTHR35006">
    <property type="entry name" value="GLYOXALASE FAMILY PROTEIN (AFU_ORTHOLOGUE AFUA_5G14830)"/>
    <property type="match status" value="1"/>
</dbReference>
<dbReference type="SUPFAM" id="SSF54593">
    <property type="entry name" value="Glyoxalase/Bleomycin resistance protein/Dihydroxybiphenyl dioxygenase"/>
    <property type="match status" value="1"/>
</dbReference>
<proteinExistence type="predicted"/>
<dbReference type="PROSITE" id="PS51819">
    <property type="entry name" value="VOC"/>
    <property type="match status" value="1"/>
</dbReference>
<sequence>MIDHISVGTNNIARAREFYDSVLGSLGLRLLQSSEHSADYGVASILFSVETPLDGRPATRGNGMHVAFAVGRRYLVETFHRIALAHGGRDAGAPGLRPEYDAHYFGAFVFDPDGNKIEAVTRSSQ</sequence>
<dbReference type="Pfam" id="PF00903">
    <property type="entry name" value="Glyoxalase"/>
    <property type="match status" value="1"/>
</dbReference>
<evidence type="ECO:0000259" key="1">
    <source>
        <dbReference type="PROSITE" id="PS51819"/>
    </source>
</evidence>
<accession>A0A9E7ZZW1</accession>
<name>A0A9E7ZZW1_9HYPH</name>
<dbReference type="AlphaFoldDB" id="A0A9E7ZZW1"/>
<protein>
    <submittedName>
        <fullName evidence="2">VOC family protein</fullName>
    </submittedName>
</protein>